<comment type="subcellular location">
    <subcellularLocation>
        <location evidence="1">Nucleus</location>
    </subcellularLocation>
</comment>
<feature type="compositionally biased region" description="Basic and acidic residues" evidence="6">
    <location>
        <begin position="131"/>
        <end position="145"/>
    </location>
</feature>
<feature type="compositionally biased region" description="Basic and acidic residues" evidence="6">
    <location>
        <begin position="189"/>
        <end position="209"/>
    </location>
</feature>
<dbReference type="Pfam" id="PF02362">
    <property type="entry name" value="B3"/>
    <property type="match status" value="2"/>
</dbReference>
<dbReference type="InterPro" id="IPR003340">
    <property type="entry name" value="B3_DNA-bd"/>
</dbReference>
<reference evidence="8" key="1">
    <citation type="submission" date="2022-04" db="EMBL/GenBank/DDBJ databases">
        <title>A functionally conserved STORR gene fusion in Papaver species that diverged 16.8 million years ago.</title>
        <authorList>
            <person name="Catania T."/>
        </authorList>
    </citation>
    <scope>NUCLEOTIDE SEQUENCE</scope>
    <source>
        <strain evidence="8">S-188037</strain>
    </source>
</reference>
<evidence type="ECO:0000256" key="1">
    <source>
        <dbReference type="ARBA" id="ARBA00004123"/>
    </source>
</evidence>
<dbReference type="PANTHER" id="PTHR31391:SF155">
    <property type="entry name" value="B3 DOMAIN-CONTAINING PROTEIN OS11G0197600"/>
    <property type="match status" value="1"/>
</dbReference>
<gene>
    <name evidence="8" type="ORF">MKW98_007533</name>
</gene>
<dbReference type="EMBL" id="JAJJMB010012081">
    <property type="protein sequence ID" value="KAI3891228.1"/>
    <property type="molecule type" value="Genomic_DNA"/>
</dbReference>
<dbReference type="AlphaFoldDB" id="A0AAD4SCQ0"/>
<proteinExistence type="predicted"/>
<evidence type="ECO:0000256" key="5">
    <source>
        <dbReference type="ARBA" id="ARBA00023242"/>
    </source>
</evidence>
<keyword evidence="3" id="KW-0238">DNA-binding</keyword>
<evidence type="ECO:0000313" key="8">
    <source>
        <dbReference type="EMBL" id="KAI3891228.1"/>
    </source>
</evidence>
<dbReference type="SUPFAM" id="SSF101936">
    <property type="entry name" value="DNA-binding pseudobarrel domain"/>
    <property type="match status" value="2"/>
</dbReference>
<feature type="domain" description="TF-B3" evidence="7">
    <location>
        <begin position="296"/>
        <end position="393"/>
    </location>
</feature>
<name>A0AAD4SCQ0_9MAGN</name>
<dbReference type="Gene3D" id="2.40.330.10">
    <property type="entry name" value="DNA-binding pseudobarrel domain"/>
    <property type="match status" value="2"/>
</dbReference>
<feature type="compositionally biased region" description="Basic and acidic residues" evidence="6">
    <location>
        <begin position="243"/>
        <end position="260"/>
    </location>
</feature>
<evidence type="ECO:0000313" key="9">
    <source>
        <dbReference type="Proteomes" id="UP001202328"/>
    </source>
</evidence>
<evidence type="ECO:0000256" key="2">
    <source>
        <dbReference type="ARBA" id="ARBA00023015"/>
    </source>
</evidence>
<evidence type="ECO:0000259" key="7">
    <source>
        <dbReference type="PROSITE" id="PS50863"/>
    </source>
</evidence>
<keyword evidence="9" id="KW-1185">Reference proteome</keyword>
<sequence length="404" mass="44988">MTSSSIITGNYEFFKLVLNPQSSIRLKLPVDFVQNVKCRIPTEISLIGPSRNVWNVQLVQVENDYFFEQGWSEFVLDNHMKNEDFCLFEYVEENKCQVIIFDCSNGCEREAAFHAVPSQASSSTPSATTSKGKEKAVEDEGKENAVEDEGLAEPHTGTFASQRRDITDEDSFVPSRASSSTPFASTTSKGKEKAVEDEGKENAMEDEPHTGPFVSQKRDMPDEDSFVPSRASSSTPFAATTSKGKEKAVEEDEGKDKGIAEPHTGPFVSQRRDITDEDSFVALDAALGFESKNPSTLMVMRASHVYTDFCVSFPISFCNVILPPNGEAVTVFVKDPHGRAWHVEMAASCDGLFAQLSTGWRDLSYTNNIEANDVCIFELIKEDELQLHIFRVVEEIKPLIKWLE</sequence>
<dbReference type="Proteomes" id="UP001202328">
    <property type="component" value="Unassembled WGS sequence"/>
</dbReference>
<feature type="compositionally biased region" description="Low complexity" evidence="6">
    <location>
        <begin position="117"/>
        <end position="130"/>
    </location>
</feature>
<feature type="domain" description="TF-B3" evidence="7">
    <location>
        <begin position="11"/>
        <end position="104"/>
    </location>
</feature>
<feature type="compositionally biased region" description="Low complexity" evidence="6">
    <location>
        <begin position="174"/>
        <end position="188"/>
    </location>
</feature>
<evidence type="ECO:0000256" key="3">
    <source>
        <dbReference type="ARBA" id="ARBA00023125"/>
    </source>
</evidence>
<dbReference type="PROSITE" id="PS50863">
    <property type="entry name" value="B3"/>
    <property type="match status" value="2"/>
</dbReference>
<dbReference type="InterPro" id="IPR044837">
    <property type="entry name" value="REM16-like"/>
</dbReference>
<feature type="region of interest" description="Disordered" evidence="6">
    <location>
        <begin position="115"/>
        <end position="271"/>
    </location>
</feature>
<protein>
    <recommendedName>
        <fullName evidence="7">TF-B3 domain-containing protein</fullName>
    </recommendedName>
</protein>
<accession>A0AAD4SCQ0</accession>
<keyword evidence="5" id="KW-0539">Nucleus</keyword>
<dbReference type="InterPro" id="IPR015300">
    <property type="entry name" value="DNA-bd_pseudobarrel_sf"/>
</dbReference>
<comment type="caution">
    <text evidence="8">The sequence shown here is derived from an EMBL/GenBank/DDBJ whole genome shotgun (WGS) entry which is preliminary data.</text>
</comment>
<keyword evidence="2" id="KW-0805">Transcription regulation</keyword>
<dbReference type="GO" id="GO:0005634">
    <property type="term" value="C:nucleus"/>
    <property type="evidence" value="ECO:0007669"/>
    <property type="project" value="UniProtKB-SubCell"/>
</dbReference>
<evidence type="ECO:0000256" key="6">
    <source>
        <dbReference type="SAM" id="MobiDB-lite"/>
    </source>
</evidence>
<dbReference type="GO" id="GO:0003677">
    <property type="term" value="F:DNA binding"/>
    <property type="evidence" value="ECO:0007669"/>
    <property type="project" value="UniProtKB-KW"/>
</dbReference>
<feature type="compositionally biased region" description="Low complexity" evidence="6">
    <location>
        <begin position="229"/>
        <end position="242"/>
    </location>
</feature>
<evidence type="ECO:0000256" key="4">
    <source>
        <dbReference type="ARBA" id="ARBA00023163"/>
    </source>
</evidence>
<organism evidence="8 9">
    <name type="scientific">Papaver atlanticum</name>
    <dbReference type="NCBI Taxonomy" id="357466"/>
    <lineage>
        <taxon>Eukaryota</taxon>
        <taxon>Viridiplantae</taxon>
        <taxon>Streptophyta</taxon>
        <taxon>Embryophyta</taxon>
        <taxon>Tracheophyta</taxon>
        <taxon>Spermatophyta</taxon>
        <taxon>Magnoliopsida</taxon>
        <taxon>Ranunculales</taxon>
        <taxon>Papaveraceae</taxon>
        <taxon>Papaveroideae</taxon>
        <taxon>Papaver</taxon>
    </lineage>
</organism>
<keyword evidence="4" id="KW-0804">Transcription</keyword>
<dbReference type="CDD" id="cd10017">
    <property type="entry name" value="B3_DNA"/>
    <property type="match status" value="2"/>
</dbReference>
<dbReference type="SMART" id="SM01019">
    <property type="entry name" value="B3"/>
    <property type="match status" value="2"/>
</dbReference>
<dbReference type="PANTHER" id="PTHR31391">
    <property type="entry name" value="B3 DOMAIN-CONTAINING PROTEIN OS11G0197600-RELATED"/>
    <property type="match status" value="1"/>
</dbReference>